<evidence type="ECO:0000313" key="1">
    <source>
        <dbReference type="EMBL" id="KAK7822824.1"/>
    </source>
</evidence>
<organism evidence="1 2">
    <name type="scientific">Quercus suber</name>
    <name type="common">Cork oak</name>
    <dbReference type="NCBI Taxonomy" id="58331"/>
    <lineage>
        <taxon>Eukaryota</taxon>
        <taxon>Viridiplantae</taxon>
        <taxon>Streptophyta</taxon>
        <taxon>Embryophyta</taxon>
        <taxon>Tracheophyta</taxon>
        <taxon>Spermatophyta</taxon>
        <taxon>Magnoliopsida</taxon>
        <taxon>eudicotyledons</taxon>
        <taxon>Gunneridae</taxon>
        <taxon>Pentapetalae</taxon>
        <taxon>rosids</taxon>
        <taxon>fabids</taxon>
        <taxon>Fagales</taxon>
        <taxon>Fagaceae</taxon>
        <taxon>Quercus</taxon>
    </lineage>
</organism>
<comment type="caution">
    <text evidence="1">The sequence shown here is derived from an EMBL/GenBank/DDBJ whole genome shotgun (WGS) entry which is preliminary data.</text>
</comment>
<reference evidence="1 2" key="1">
    <citation type="journal article" date="2018" name="Sci. Data">
        <title>The draft genome sequence of cork oak.</title>
        <authorList>
            <person name="Ramos A.M."/>
            <person name="Usie A."/>
            <person name="Barbosa P."/>
            <person name="Barros P.M."/>
            <person name="Capote T."/>
            <person name="Chaves I."/>
            <person name="Simoes F."/>
            <person name="Abreu I."/>
            <person name="Carrasquinho I."/>
            <person name="Faro C."/>
            <person name="Guimaraes J.B."/>
            <person name="Mendonca D."/>
            <person name="Nobrega F."/>
            <person name="Rodrigues L."/>
            <person name="Saibo N.J.M."/>
            <person name="Varela M.C."/>
            <person name="Egas C."/>
            <person name="Matos J."/>
            <person name="Miguel C.M."/>
            <person name="Oliveira M.M."/>
            <person name="Ricardo C.P."/>
            <person name="Goncalves S."/>
        </authorList>
    </citation>
    <scope>NUCLEOTIDE SEQUENCE [LARGE SCALE GENOMIC DNA]</scope>
    <source>
        <strain evidence="2">cv. HL8</strain>
    </source>
</reference>
<accession>A0AAW0J927</accession>
<evidence type="ECO:0000313" key="2">
    <source>
        <dbReference type="Proteomes" id="UP000237347"/>
    </source>
</evidence>
<protein>
    <submittedName>
        <fullName evidence="1">Uncharacterized protein</fullName>
    </submittedName>
</protein>
<dbReference type="AlphaFoldDB" id="A0AAW0J927"/>
<proteinExistence type="predicted"/>
<dbReference type="EMBL" id="PKMF04000654">
    <property type="protein sequence ID" value="KAK7822824.1"/>
    <property type="molecule type" value="Genomic_DNA"/>
</dbReference>
<sequence length="104" mass="12197">MIFCFNHHTQWNTRCIKRKHKVPCPRVGQKCRFFQWHDDEICNHVVGLLAEGQLWVCSPWISGAHRLLTVGQSWVCMPWVCHGFARWVCSPWVSRGFACRGSEQ</sequence>
<keyword evidence="2" id="KW-1185">Reference proteome</keyword>
<dbReference type="Proteomes" id="UP000237347">
    <property type="component" value="Unassembled WGS sequence"/>
</dbReference>
<gene>
    <name evidence="1" type="ORF">CFP56_036187</name>
</gene>
<name>A0AAW0J927_QUESU</name>